<evidence type="ECO:0000259" key="8">
    <source>
        <dbReference type="SMART" id="SM00388"/>
    </source>
</evidence>
<dbReference type="InterPro" id="IPR011006">
    <property type="entry name" value="CheY-like_superfamily"/>
</dbReference>
<dbReference type="SMART" id="SM00388">
    <property type="entry name" value="HisKA"/>
    <property type="match status" value="1"/>
</dbReference>
<evidence type="ECO:0000256" key="1">
    <source>
        <dbReference type="ARBA" id="ARBA00000085"/>
    </source>
</evidence>
<dbReference type="Gene3D" id="1.10.287.130">
    <property type="match status" value="1"/>
</dbReference>
<proteinExistence type="predicted"/>
<feature type="domain" description="PAS" evidence="6">
    <location>
        <begin position="448"/>
        <end position="514"/>
    </location>
</feature>
<dbReference type="PANTHER" id="PTHR43047">
    <property type="entry name" value="TWO-COMPONENT HISTIDINE PROTEIN KINASE"/>
    <property type="match status" value="1"/>
</dbReference>
<dbReference type="InterPro" id="IPR004358">
    <property type="entry name" value="Sig_transdc_His_kin-like_C"/>
</dbReference>
<dbReference type="Pfam" id="PF00072">
    <property type="entry name" value="Response_reg"/>
    <property type="match status" value="1"/>
</dbReference>
<dbReference type="CDD" id="cd17580">
    <property type="entry name" value="REC_2_DhkD-like"/>
    <property type="match status" value="1"/>
</dbReference>
<protein>
    <recommendedName>
        <fullName evidence="2">histidine kinase</fullName>
        <ecNumber evidence="2">2.7.13.3</ecNumber>
    </recommendedName>
</protein>
<feature type="domain" description="PAS" evidence="6">
    <location>
        <begin position="323"/>
        <end position="391"/>
    </location>
</feature>
<dbReference type="Pfam" id="PF08447">
    <property type="entry name" value="PAS_3"/>
    <property type="match status" value="2"/>
</dbReference>
<dbReference type="SUPFAM" id="SSF52172">
    <property type="entry name" value="CheY-like"/>
    <property type="match status" value="1"/>
</dbReference>
<dbReference type="InterPro" id="IPR036097">
    <property type="entry name" value="HisK_dim/P_sf"/>
</dbReference>
<dbReference type="NCBIfam" id="TIGR00229">
    <property type="entry name" value="sensory_box"/>
    <property type="match status" value="3"/>
</dbReference>
<evidence type="ECO:0000259" key="7">
    <source>
        <dbReference type="SMART" id="SM00387"/>
    </source>
</evidence>
<evidence type="ECO:0000256" key="4">
    <source>
        <dbReference type="ARBA" id="ARBA00022679"/>
    </source>
</evidence>
<dbReference type="Pfam" id="PF00512">
    <property type="entry name" value="HisKA"/>
    <property type="match status" value="1"/>
</dbReference>
<dbReference type="SMART" id="SM00091">
    <property type="entry name" value="PAS"/>
    <property type="match status" value="4"/>
</dbReference>
<comment type="catalytic activity">
    <reaction evidence="1">
        <text>ATP + protein L-histidine = ADP + protein N-phospho-L-histidine.</text>
        <dbReference type="EC" id="2.7.13.3"/>
    </reaction>
</comment>
<dbReference type="SMART" id="SM00387">
    <property type="entry name" value="HATPase_c"/>
    <property type="match status" value="1"/>
</dbReference>
<evidence type="ECO:0000256" key="2">
    <source>
        <dbReference type="ARBA" id="ARBA00012438"/>
    </source>
</evidence>
<dbReference type="InterPro" id="IPR001610">
    <property type="entry name" value="PAC"/>
</dbReference>
<dbReference type="PRINTS" id="PR00344">
    <property type="entry name" value="BCTRLSENSOR"/>
</dbReference>
<dbReference type="Proteomes" id="UP001163336">
    <property type="component" value="Chromosome"/>
</dbReference>
<dbReference type="SMART" id="SM00086">
    <property type="entry name" value="PAC"/>
    <property type="match status" value="3"/>
</dbReference>
<feature type="domain" description="Response regulatory" evidence="9">
    <location>
        <begin position="821"/>
        <end position="934"/>
    </location>
</feature>
<dbReference type="Gene3D" id="3.30.450.20">
    <property type="entry name" value="PAS domain"/>
    <property type="match status" value="4"/>
</dbReference>
<dbReference type="EMBL" id="AP026966">
    <property type="protein sequence ID" value="BDT58196.1"/>
    <property type="molecule type" value="Genomic_DNA"/>
</dbReference>
<evidence type="ECO:0000259" key="6">
    <source>
        <dbReference type="SMART" id="SM00091"/>
    </source>
</evidence>
<accession>A0ABN6TDC7</accession>
<dbReference type="SUPFAM" id="SSF55785">
    <property type="entry name" value="PYP-like sensor domain (PAS domain)"/>
    <property type="match status" value="4"/>
</dbReference>
<evidence type="ECO:0000256" key="5">
    <source>
        <dbReference type="ARBA" id="ARBA00022777"/>
    </source>
</evidence>
<name>A0ABN6TDC7_9BURK</name>
<dbReference type="InterPro" id="IPR003661">
    <property type="entry name" value="HisK_dim/P_dom"/>
</dbReference>
<feature type="domain" description="PAS" evidence="6">
    <location>
        <begin position="194"/>
        <end position="263"/>
    </location>
</feature>
<sequence>MPGRASCFRGPALAAFLLPNRTHTMFLTASSPGQPGAVETLMAGHDWRTAACGEPGGWEPALQHAVRQMLDSAVATFIVWGSGETFLYNDAYVPVLGGRHPGALGRPFAEVWPESYPEVAGAVAQAMAGRTASFTHAPFVVTRNGAEEQAWFSFSYSPLRRLDGTVRGFVCAVTETTDLDAIQRSEAALRDAQMRLEGALGAAQVATWNWNVRENRLYADANLARLYGVPEADIDGGPVEAYLAAIHPDDVARVQARIADALATGDAFDDSYRVRGADGRWRHVEARGKVSFGDDGQAEWLPGVALDVTAQKEAEAGLRRSETRFRRLAESNVLGIVQYRFDGTLTASNDAFLDLLGVTRADFERTGLSWRALTPPEWHEADERGWAELRATGVMAPYEKEYLRSDGSRAAVYLGAANVDGSLDEGIAYMLDISGIRSAERALKESEARFRVIANAMPQSVWSTRPDGFHDYYNDQWYAFTGTPHGSTDGAGWNALFHADDQALAWERWRHSLDTGEPYEIEYRLRHHTGGYRWVLGRALPVRGEDGAIVRWMGTCTDIHEQKLTQQALQEADRRKDEFLAMLAHELRNPLAPIATAASLLAMAAQDPARVRQVGAVISRQTAHMTGLIDDLMDVSRVTRGLVSLEREELPLSQVVDDAVEQVRPLLEGRAHRLEVRLGAAGATVSGDRKRLVQVLANILGNAARYTPAGGHIVLSSSIEDGCAVLAVRDNGIGMAPELVASAFELFYQGKRSPDRSQGGLGIGLALVRSLVELHGGSVAAASEGEGRGSTFTLRLPLPEQGARAAGPAGGHAPQQAPAALRVLVVDDNTDAAELVAMFLGLLGYEVSVEFGAAAALERARQLMPHVCLLDIGLPGMDGKELARRLRRLPGLEQVRLAAMTGYGQPHDRRETEAAGFDVHFVKPVETEALAAWLAEVETPHA</sequence>
<evidence type="ECO:0000259" key="9">
    <source>
        <dbReference type="SMART" id="SM00448"/>
    </source>
</evidence>
<dbReference type="Pfam" id="PF08448">
    <property type="entry name" value="PAS_4"/>
    <property type="match status" value="1"/>
</dbReference>
<dbReference type="SMART" id="SM00448">
    <property type="entry name" value="REC"/>
    <property type="match status" value="1"/>
</dbReference>
<evidence type="ECO:0000313" key="11">
    <source>
        <dbReference type="Proteomes" id="UP001163336"/>
    </source>
</evidence>
<keyword evidence="5" id="KW-0418">Kinase</keyword>
<dbReference type="InterPro" id="IPR003594">
    <property type="entry name" value="HATPase_dom"/>
</dbReference>
<reference evidence="10" key="1">
    <citation type="submission" date="2022-11" db="EMBL/GenBank/DDBJ databases">
        <title>Isolation and characterization of PLA-degrading bacterium Massilia sp. from Antarctic soil.</title>
        <authorList>
            <person name="Sato K."/>
            <person name="Gomez-Fuentes C."/>
            <person name="Ahmad S.A."/>
            <person name="Zulkharnain A."/>
        </authorList>
    </citation>
    <scope>NUCLEOTIDE SEQUENCE</scope>
    <source>
        <strain evidence="10">N-3</strain>
    </source>
</reference>
<dbReference type="Pfam" id="PF13188">
    <property type="entry name" value="PAS_8"/>
    <property type="match status" value="1"/>
</dbReference>
<dbReference type="InterPro" id="IPR013656">
    <property type="entry name" value="PAS_4"/>
</dbReference>
<keyword evidence="4" id="KW-0808">Transferase</keyword>
<dbReference type="CDD" id="cd00130">
    <property type="entry name" value="PAS"/>
    <property type="match status" value="4"/>
</dbReference>
<dbReference type="CDD" id="cd00075">
    <property type="entry name" value="HATPase"/>
    <property type="match status" value="1"/>
</dbReference>
<dbReference type="SUPFAM" id="SSF47384">
    <property type="entry name" value="Homodimeric domain of signal transducing histidine kinase"/>
    <property type="match status" value="1"/>
</dbReference>
<dbReference type="Gene3D" id="2.10.70.100">
    <property type="match status" value="1"/>
</dbReference>
<feature type="domain" description="Signal transduction histidine kinase dimerisation/phosphoacceptor" evidence="8">
    <location>
        <begin position="575"/>
        <end position="641"/>
    </location>
</feature>
<evidence type="ECO:0000256" key="3">
    <source>
        <dbReference type="ARBA" id="ARBA00022553"/>
    </source>
</evidence>
<gene>
    <name evidence="10" type="ORF">MasN3_16900</name>
</gene>
<dbReference type="InterPro" id="IPR001789">
    <property type="entry name" value="Sig_transdc_resp-reg_receiver"/>
</dbReference>
<dbReference type="PANTHER" id="PTHR43047:SF72">
    <property type="entry name" value="OSMOSENSING HISTIDINE PROTEIN KINASE SLN1"/>
    <property type="match status" value="1"/>
</dbReference>
<dbReference type="InterPro" id="IPR013655">
    <property type="entry name" value="PAS_fold_3"/>
</dbReference>
<keyword evidence="11" id="KW-1185">Reference proteome</keyword>
<dbReference type="InterPro" id="IPR000014">
    <property type="entry name" value="PAS"/>
</dbReference>
<dbReference type="EC" id="2.7.13.3" evidence="2"/>
<feature type="domain" description="PAS" evidence="6">
    <location>
        <begin position="64"/>
        <end position="128"/>
    </location>
</feature>
<dbReference type="CDD" id="cd00082">
    <property type="entry name" value="HisKA"/>
    <property type="match status" value="1"/>
</dbReference>
<dbReference type="InterPro" id="IPR035965">
    <property type="entry name" value="PAS-like_dom_sf"/>
</dbReference>
<keyword evidence="3" id="KW-0597">Phosphoprotein</keyword>
<feature type="domain" description="Histidine kinase/HSP90-like ATPase" evidence="7">
    <location>
        <begin position="687"/>
        <end position="800"/>
    </location>
</feature>
<dbReference type="Gene3D" id="3.40.50.2300">
    <property type="match status" value="1"/>
</dbReference>
<organism evidence="10 11">
    <name type="scientific">Massilia varians</name>
    <dbReference type="NCBI Taxonomy" id="457921"/>
    <lineage>
        <taxon>Bacteria</taxon>
        <taxon>Pseudomonadati</taxon>
        <taxon>Pseudomonadota</taxon>
        <taxon>Betaproteobacteria</taxon>
        <taxon>Burkholderiales</taxon>
        <taxon>Oxalobacteraceae</taxon>
        <taxon>Telluria group</taxon>
        <taxon>Massilia</taxon>
    </lineage>
</organism>
<dbReference type="Pfam" id="PF02518">
    <property type="entry name" value="HATPase_c"/>
    <property type="match status" value="1"/>
</dbReference>
<evidence type="ECO:0000313" key="10">
    <source>
        <dbReference type="EMBL" id="BDT58196.1"/>
    </source>
</evidence>
<dbReference type="InterPro" id="IPR036890">
    <property type="entry name" value="HATPase_C_sf"/>
</dbReference>
<dbReference type="SUPFAM" id="SSF55874">
    <property type="entry name" value="ATPase domain of HSP90 chaperone/DNA topoisomerase II/histidine kinase"/>
    <property type="match status" value="1"/>
</dbReference>
<dbReference type="Gene3D" id="3.30.565.10">
    <property type="entry name" value="Histidine kinase-like ATPase, C-terminal domain"/>
    <property type="match status" value="1"/>
</dbReference>